<dbReference type="EMBL" id="AFPZ01000020">
    <property type="protein sequence ID" value="EGQ27094.1"/>
    <property type="molecule type" value="Genomic_DNA"/>
</dbReference>
<dbReference type="HOGENOM" id="CLU_096059_0_0_9"/>
<dbReference type="Proteomes" id="UP000005316">
    <property type="component" value="Unassembled WGS sequence"/>
</dbReference>
<organism evidence="2 3">
    <name type="scientific">Sporosarcina newyorkensis 2681</name>
    <dbReference type="NCBI Taxonomy" id="1027292"/>
    <lineage>
        <taxon>Bacteria</taxon>
        <taxon>Bacillati</taxon>
        <taxon>Bacillota</taxon>
        <taxon>Bacilli</taxon>
        <taxon>Bacillales</taxon>
        <taxon>Caryophanaceae</taxon>
        <taxon>Sporosarcina</taxon>
    </lineage>
</organism>
<dbReference type="PIRSF" id="PIRSF021332">
    <property type="entry name" value="DUF1054"/>
    <property type="match status" value="1"/>
</dbReference>
<sequence length="238" mass="27383">MVRSLVILNYSPFIDKINVDISNWRRISLTQNYWSATDFNVFTIEGLDQRMAALQQKIQPKFKELGDHFSHTLSTHGKGEFFPHVAKHARRTVNPPKDSWVAFAPAKRGYKALPHFQIGLWGTHLFIVLAIIYENPDKKGIAERLEKNLEVLTSLPNDFIVSGDHMKPDVDLISEVRTEGLKKLLERLQTVKKAEFLVGRHLSKKDAAEMTEQQFYSFATDTFNHLLPVYDIVINSYD</sequence>
<dbReference type="InterPro" id="IPR009403">
    <property type="entry name" value="UPF0637"/>
</dbReference>
<dbReference type="Gene3D" id="3.30.930.20">
    <property type="entry name" value="Protein of unknown function DUF1054"/>
    <property type="match status" value="1"/>
</dbReference>
<reference evidence="2 3" key="1">
    <citation type="submission" date="2011-04" db="EMBL/GenBank/DDBJ databases">
        <authorList>
            <person name="Muzny D."/>
            <person name="Qin X."/>
            <person name="Deng J."/>
            <person name="Jiang H."/>
            <person name="Liu Y."/>
            <person name="Qu J."/>
            <person name="Song X.-Z."/>
            <person name="Zhang L."/>
            <person name="Thornton R."/>
            <person name="Coyle M."/>
            <person name="Francisco L."/>
            <person name="Jackson L."/>
            <person name="Javaid M."/>
            <person name="Korchina V."/>
            <person name="Kovar C."/>
            <person name="Mata R."/>
            <person name="Mathew T."/>
            <person name="Ngo R."/>
            <person name="Nguyen L."/>
            <person name="Nguyen N."/>
            <person name="Okwuonu G."/>
            <person name="Ongeri F."/>
            <person name="Pham C."/>
            <person name="Simmons D."/>
            <person name="Wilczek-Boney K."/>
            <person name="Hale W."/>
            <person name="Jakkamsetti A."/>
            <person name="Pham P."/>
            <person name="Ruth R."/>
            <person name="San Lucas F."/>
            <person name="Warren J."/>
            <person name="Zhang J."/>
            <person name="Zhao Z."/>
            <person name="Zhou C."/>
            <person name="Zhu D."/>
            <person name="Lee S."/>
            <person name="Bess C."/>
            <person name="Blankenburg K."/>
            <person name="Forbes L."/>
            <person name="Fu Q."/>
            <person name="Gubbala S."/>
            <person name="Hirani K."/>
            <person name="Jayaseelan J.C."/>
            <person name="Lara F."/>
            <person name="Munidasa M."/>
            <person name="Palculict T."/>
            <person name="Patil S."/>
            <person name="Pu L.-L."/>
            <person name="Saada N."/>
            <person name="Tang L."/>
            <person name="Weissenberger G."/>
            <person name="Zhu Y."/>
            <person name="Hemphill L."/>
            <person name="Shang Y."/>
            <person name="Youmans B."/>
            <person name="Ayvaz T."/>
            <person name="Ross M."/>
            <person name="Santibanez J."/>
            <person name="Aqrawi P."/>
            <person name="Gross S."/>
            <person name="Joshi V."/>
            <person name="Fowler G."/>
            <person name="Nazareth L."/>
            <person name="Reid J."/>
            <person name="Worley K."/>
            <person name="Petrosino J."/>
            <person name="Highlander S."/>
            <person name="Gibbs R."/>
        </authorList>
    </citation>
    <scope>NUCLEOTIDE SEQUENCE [LARGE SCALE GENOMIC DNA]</scope>
    <source>
        <strain evidence="2 3">2681</strain>
    </source>
</reference>
<evidence type="ECO:0000256" key="1">
    <source>
        <dbReference type="HAMAP-Rule" id="MF_01851"/>
    </source>
</evidence>
<dbReference type="SUPFAM" id="SSF142913">
    <property type="entry name" value="YktB/PF0168-like"/>
    <property type="match status" value="1"/>
</dbReference>
<evidence type="ECO:0000313" key="2">
    <source>
        <dbReference type="EMBL" id="EGQ27094.1"/>
    </source>
</evidence>
<dbReference type="Pfam" id="PF06335">
    <property type="entry name" value="DUF1054"/>
    <property type="match status" value="1"/>
</dbReference>
<accession>F9DPQ1</accession>
<proteinExistence type="inferred from homology"/>
<name>F9DPQ1_9BACL</name>
<comment type="similarity">
    <text evidence="1">Belongs to the UPF0637 family.</text>
</comment>
<dbReference type="HAMAP" id="MF_01851">
    <property type="entry name" value="UPF0637"/>
    <property type="match status" value="1"/>
</dbReference>
<dbReference type="eggNOG" id="COG4493">
    <property type="taxonomic scope" value="Bacteria"/>
</dbReference>
<evidence type="ECO:0000313" key="3">
    <source>
        <dbReference type="Proteomes" id="UP000005316"/>
    </source>
</evidence>
<dbReference type="AlphaFoldDB" id="F9DPQ1"/>
<gene>
    <name evidence="2" type="ORF">HMPREF9372_0781</name>
</gene>
<protein>
    <recommendedName>
        <fullName evidence="1">UPF0637 protein HMPREF9372_0781</fullName>
    </recommendedName>
</protein>
<dbReference type="InterPro" id="IPR053707">
    <property type="entry name" value="UPF0637_domain_sf"/>
</dbReference>
<dbReference type="STRING" id="759851.SAMN04244570_2536"/>
<comment type="caution">
    <text evidence="2">The sequence shown here is derived from an EMBL/GenBank/DDBJ whole genome shotgun (WGS) entry which is preliminary data.</text>
</comment>